<dbReference type="InterPro" id="IPR002220">
    <property type="entry name" value="DapA-like"/>
</dbReference>
<protein>
    <submittedName>
        <fullName evidence="3">Uncharacterized protein</fullName>
    </submittedName>
</protein>
<gene>
    <name evidence="3" type="ORF">g.18982</name>
</gene>
<dbReference type="SUPFAM" id="SSF51569">
    <property type="entry name" value="Aldolase"/>
    <property type="match status" value="2"/>
</dbReference>
<dbReference type="EMBL" id="GECU01003845">
    <property type="protein sequence ID" value="JAT03862.1"/>
    <property type="molecule type" value="Transcribed_RNA"/>
</dbReference>
<evidence type="ECO:0000313" key="3">
    <source>
        <dbReference type="EMBL" id="JAT03862.1"/>
    </source>
</evidence>
<dbReference type="PANTHER" id="PTHR12128">
    <property type="entry name" value="DIHYDRODIPICOLINATE SYNTHASE"/>
    <property type="match status" value="1"/>
</dbReference>
<accession>A0A1B6JXB4</accession>
<name>A0A1B6JXB4_9HEMI</name>
<comment type="subunit">
    <text evidence="1">Homotetramer.</text>
</comment>
<keyword evidence="2" id="KW-0456">Lyase</keyword>
<dbReference type="PANTHER" id="PTHR12128:SF66">
    <property type="entry name" value="4-HYDROXY-2-OXOGLUTARATE ALDOLASE, MITOCHONDRIAL"/>
    <property type="match status" value="1"/>
</dbReference>
<dbReference type="GO" id="GO:0008840">
    <property type="term" value="F:4-hydroxy-tetrahydrodipicolinate synthase activity"/>
    <property type="evidence" value="ECO:0007669"/>
    <property type="project" value="TreeGrafter"/>
</dbReference>
<feature type="non-terminal residue" evidence="3">
    <location>
        <position position="1"/>
    </location>
</feature>
<evidence type="ECO:0000256" key="2">
    <source>
        <dbReference type="ARBA" id="ARBA00023239"/>
    </source>
</evidence>
<proteinExistence type="predicted"/>
<dbReference type="AlphaFoldDB" id="A0A1B6JXB4"/>
<dbReference type="Gene3D" id="3.20.20.70">
    <property type="entry name" value="Aldolase class I"/>
    <property type="match status" value="2"/>
</dbReference>
<dbReference type="InterPro" id="IPR013785">
    <property type="entry name" value="Aldolase_TIM"/>
</dbReference>
<organism evidence="3">
    <name type="scientific">Homalodisca liturata</name>
    <dbReference type="NCBI Taxonomy" id="320908"/>
    <lineage>
        <taxon>Eukaryota</taxon>
        <taxon>Metazoa</taxon>
        <taxon>Ecdysozoa</taxon>
        <taxon>Arthropoda</taxon>
        <taxon>Hexapoda</taxon>
        <taxon>Insecta</taxon>
        <taxon>Pterygota</taxon>
        <taxon>Neoptera</taxon>
        <taxon>Paraneoptera</taxon>
        <taxon>Hemiptera</taxon>
        <taxon>Auchenorrhyncha</taxon>
        <taxon>Membracoidea</taxon>
        <taxon>Cicadellidae</taxon>
        <taxon>Cicadellinae</taxon>
        <taxon>Proconiini</taxon>
        <taxon>Homalodisca</taxon>
    </lineage>
</organism>
<feature type="non-terminal residue" evidence="3">
    <location>
        <position position="158"/>
    </location>
</feature>
<reference evidence="3" key="1">
    <citation type="submission" date="2015-11" db="EMBL/GenBank/DDBJ databases">
        <title>De novo transcriptome assembly of four potential Pierce s Disease insect vectors from Arizona vineyards.</title>
        <authorList>
            <person name="Tassone E.E."/>
        </authorList>
    </citation>
    <scope>NUCLEOTIDE SEQUENCE</scope>
</reference>
<evidence type="ECO:0000256" key="1">
    <source>
        <dbReference type="ARBA" id="ARBA00011881"/>
    </source>
</evidence>
<sequence>VSKIAELMGEIQNKKLNFEVTQSSGSKLLQSLVVGACGGMVSLPNILGDEVCQLYKLYKENKLEEAAKLQYRLASVDTMVSKIAELMGEIQNKKLNFEVTQSSGSKLLQSLVVGACGGMVSLPNILGDEVCQLYKLYKENKLEEAAKLQYRLASVDTM</sequence>